<dbReference type="STRING" id="6313.A0A0K0D1K2"/>
<reference evidence="2" key="1">
    <citation type="submission" date="2012-09" db="EMBL/GenBank/DDBJ databases">
        <authorList>
            <person name="Martin A.A."/>
        </authorList>
    </citation>
    <scope>NUCLEOTIDE SEQUENCE</scope>
</reference>
<name>A0A0K0D1K2_ANGCA</name>
<dbReference type="Proteomes" id="UP000035642">
    <property type="component" value="Unassembled WGS sequence"/>
</dbReference>
<dbReference type="AlphaFoldDB" id="A0A0K0D1K2"/>
<reference evidence="3" key="2">
    <citation type="submission" date="2017-02" db="UniProtKB">
        <authorList>
            <consortium name="WormBaseParasite"/>
        </authorList>
    </citation>
    <scope>IDENTIFICATION</scope>
</reference>
<accession>A0A0K0D1K2</accession>
<keyword evidence="2" id="KW-1185">Reference proteome</keyword>
<feature type="compositionally biased region" description="Basic and acidic residues" evidence="1">
    <location>
        <begin position="8"/>
        <end position="29"/>
    </location>
</feature>
<dbReference type="WBParaSite" id="ACAC_0000394701-mRNA-1">
    <property type="protein sequence ID" value="ACAC_0000394701-mRNA-1"/>
    <property type="gene ID" value="ACAC_0000394701"/>
</dbReference>
<evidence type="ECO:0000313" key="3">
    <source>
        <dbReference type="WBParaSite" id="ACAC_0000394701-mRNA-1"/>
    </source>
</evidence>
<sequence>MTSFLRRLSVDSDSSKSGELSNRECHEHLSGTTSRRNCLTVGIERVRRRFSLQPCNELHSHLQGIPLGEANIGSLPNLEEVRYFMKFLILWT</sequence>
<evidence type="ECO:0000256" key="1">
    <source>
        <dbReference type="SAM" id="MobiDB-lite"/>
    </source>
</evidence>
<protein>
    <submittedName>
        <fullName evidence="3">Uncharacterized protein</fullName>
    </submittedName>
</protein>
<organism evidence="2 3">
    <name type="scientific">Angiostrongylus cantonensis</name>
    <name type="common">Rat lungworm</name>
    <dbReference type="NCBI Taxonomy" id="6313"/>
    <lineage>
        <taxon>Eukaryota</taxon>
        <taxon>Metazoa</taxon>
        <taxon>Ecdysozoa</taxon>
        <taxon>Nematoda</taxon>
        <taxon>Chromadorea</taxon>
        <taxon>Rhabditida</taxon>
        <taxon>Rhabditina</taxon>
        <taxon>Rhabditomorpha</taxon>
        <taxon>Strongyloidea</taxon>
        <taxon>Metastrongylidae</taxon>
        <taxon>Angiostrongylus</taxon>
    </lineage>
</organism>
<proteinExistence type="predicted"/>
<evidence type="ECO:0000313" key="2">
    <source>
        <dbReference type="Proteomes" id="UP000035642"/>
    </source>
</evidence>
<feature type="region of interest" description="Disordered" evidence="1">
    <location>
        <begin position="1"/>
        <end position="32"/>
    </location>
</feature>